<evidence type="ECO:0000259" key="1">
    <source>
        <dbReference type="Pfam" id="PF12728"/>
    </source>
</evidence>
<evidence type="ECO:0000313" key="3">
    <source>
        <dbReference type="Proteomes" id="UP000192411"/>
    </source>
</evidence>
<dbReference type="AlphaFoldDB" id="A0A1X0K282"/>
<dbReference type="SUPFAM" id="SSF46955">
    <property type="entry name" value="Putative DNA-binding domain"/>
    <property type="match status" value="1"/>
</dbReference>
<accession>A0A1X0K282</accession>
<comment type="caution">
    <text evidence="2">The sequence shown here is derived from an EMBL/GenBank/DDBJ whole genome shotgun (WGS) entry which is preliminary data.</text>
</comment>
<dbReference type="Proteomes" id="UP000192411">
    <property type="component" value="Unassembled WGS sequence"/>
</dbReference>
<dbReference type="InterPro" id="IPR041657">
    <property type="entry name" value="HTH_17"/>
</dbReference>
<sequence length="64" mass="7273">MPDLGTPAEVAEYLRTTVANLAQLRYTGRGPKFIKVGRRVLYRWSDIADWLDGNTLQRTDDPHG</sequence>
<dbReference type="EMBL" id="MVIM01000001">
    <property type="protein sequence ID" value="ORB68945.1"/>
    <property type="molecule type" value="Genomic_DNA"/>
</dbReference>
<keyword evidence="3" id="KW-1185">Reference proteome</keyword>
<dbReference type="Pfam" id="PF12728">
    <property type="entry name" value="HTH_17"/>
    <property type="match status" value="1"/>
</dbReference>
<dbReference type="InterPro" id="IPR009061">
    <property type="entry name" value="DNA-bd_dom_put_sf"/>
</dbReference>
<proteinExistence type="predicted"/>
<name>A0A1X0K282_9MYCO</name>
<dbReference type="GO" id="GO:0003677">
    <property type="term" value="F:DNA binding"/>
    <property type="evidence" value="ECO:0007669"/>
    <property type="project" value="UniProtKB-KW"/>
</dbReference>
<keyword evidence="2" id="KW-0238">DNA-binding</keyword>
<reference evidence="2 3" key="1">
    <citation type="submission" date="2017-02" db="EMBL/GenBank/DDBJ databases">
        <title>The new phylogeny of genus Mycobacterium.</title>
        <authorList>
            <person name="Tortoli E."/>
            <person name="Trovato A."/>
            <person name="Cirillo D.M."/>
        </authorList>
    </citation>
    <scope>NUCLEOTIDE SEQUENCE [LARGE SCALE GENOMIC DNA]</scope>
    <source>
        <strain evidence="2 3">DSM 44338</strain>
    </source>
</reference>
<feature type="domain" description="Helix-turn-helix" evidence="1">
    <location>
        <begin position="6"/>
        <end position="54"/>
    </location>
</feature>
<protein>
    <submittedName>
        <fullName evidence="2">DNA-binding protein</fullName>
    </submittedName>
</protein>
<dbReference type="STRING" id="75922.BST47_02525"/>
<gene>
    <name evidence="2" type="ORF">BST47_02525</name>
</gene>
<evidence type="ECO:0000313" key="2">
    <source>
        <dbReference type="EMBL" id="ORB68945.1"/>
    </source>
</evidence>
<organism evidence="2 3">
    <name type="scientific">Mycolicibacterium tusciae</name>
    <dbReference type="NCBI Taxonomy" id="75922"/>
    <lineage>
        <taxon>Bacteria</taxon>
        <taxon>Bacillati</taxon>
        <taxon>Actinomycetota</taxon>
        <taxon>Actinomycetes</taxon>
        <taxon>Mycobacteriales</taxon>
        <taxon>Mycobacteriaceae</taxon>
        <taxon>Mycolicibacterium</taxon>
    </lineage>
</organism>